<sequence length="128" mass="14306">MAKDTKSKPHTGTSTGKGDKPKGRSFCWSICIYTFVFVSGVIVATILPDLAGHHLKQPYGKEYSIMVEQVFKDLPKHLNNFAETASAVGHNLMDRFWVMKAEIDRRVAEIKNKQEDASTTEQTTTTSN</sequence>
<evidence type="ECO:0000313" key="4">
    <source>
        <dbReference type="EMBL" id="CAF1627069.1"/>
    </source>
</evidence>
<keyword evidence="6" id="KW-1185">Reference proteome</keyword>
<keyword evidence="2" id="KW-1133">Transmembrane helix</keyword>
<dbReference type="Proteomes" id="UP000663854">
    <property type="component" value="Unassembled WGS sequence"/>
</dbReference>
<protein>
    <submittedName>
        <fullName evidence="3">Uncharacterized protein</fullName>
    </submittedName>
</protein>
<reference evidence="3" key="1">
    <citation type="submission" date="2021-02" db="EMBL/GenBank/DDBJ databases">
        <authorList>
            <person name="Nowell W R."/>
        </authorList>
    </citation>
    <scope>NUCLEOTIDE SEQUENCE</scope>
</reference>
<gene>
    <name evidence="4" type="ORF">JXQ802_LOCUS51305</name>
    <name evidence="3" type="ORF">PYM288_LOCUS35077</name>
</gene>
<evidence type="ECO:0000313" key="5">
    <source>
        <dbReference type="Proteomes" id="UP000663854"/>
    </source>
</evidence>
<keyword evidence="2" id="KW-0812">Transmembrane</keyword>
<evidence type="ECO:0000313" key="6">
    <source>
        <dbReference type="Proteomes" id="UP000663870"/>
    </source>
</evidence>
<feature type="region of interest" description="Disordered" evidence="1">
    <location>
        <begin position="1"/>
        <end position="20"/>
    </location>
</feature>
<dbReference type="EMBL" id="CAJNOH010005785">
    <property type="protein sequence ID" value="CAF1409713.1"/>
    <property type="molecule type" value="Genomic_DNA"/>
</dbReference>
<comment type="caution">
    <text evidence="3">The sequence shown here is derived from an EMBL/GenBank/DDBJ whole genome shotgun (WGS) entry which is preliminary data.</text>
</comment>
<name>A0A815LN82_9BILA</name>
<keyword evidence="2" id="KW-0472">Membrane</keyword>
<dbReference type="Proteomes" id="UP000663870">
    <property type="component" value="Unassembled WGS sequence"/>
</dbReference>
<accession>A0A815LN82</accession>
<evidence type="ECO:0000256" key="1">
    <source>
        <dbReference type="SAM" id="MobiDB-lite"/>
    </source>
</evidence>
<feature type="transmembrane region" description="Helical" evidence="2">
    <location>
        <begin position="26"/>
        <end position="47"/>
    </location>
</feature>
<dbReference type="EMBL" id="CAJNOL010007306">
    <property type="protein sequence ID" value="CAF1627069.1"/>
    <property type="molecule type" value="Genomic_DNA"/>
</dbReference>
<evidence type="ECO:0000256" key="2">
    <source>
        <dbReference type="SAM" id="Phobius"/>
    </source>
</evidence>
<organism evidence="3 5">
    <name type="scientific">Rotaria sordida</name>
    <dbReference type="NCBI Taxonomy" id="392033"/>
    <lineage>
        <taxon>Eukaryota</taxon>
        <taxon>Metazoa</taxon>
        <taxon>Spiralia</taxon>
        <taxon>Gnathifera</taxon>
        <taxon>Rotifera</taxon>
        <taxon>Eurotatoria</taxon>
        <taxon>Bdelloidea</taxon>
        <taxon>Philodinida</taxon>
        <taxon>Philodinidae</taxon>
        <taxon>Rotaria</taxon>
    </lineage>
</organism>
<dbReference type="AlphaFoldDB" id="A0A815LN82"/>
<evidence type="ECO:0000313" key="3">
    <source>
        <dbReference type="EMBL" id="CAF1409713.1"/>
    </source>
</evidence>
<proteinExistence type="predicted"/>